<accession>A0A0F7W5W9</accession>
<dbReference type="InterPro" id="IPR036661">
    <property type="entry name" value="Luciferase-like_sf"/>
</dbReference>
<dbReference type="RefSeq" id="WP_047122250.1">
    <property type="nucleotide sequence ID" value="NZ_AZSD01000433.1"/>
</dbReference>
<protein>
    <recommendedName>
        <fullName evidence="2">Luciferase-like domain-containing protein</fullName>
    </recommendedName>
</protein>
<dbReference type="EMBL" id="LN831790">
    <property type="protein sequence ID" value="CQR66063.1"/>
    <property type="molecule type" value="Genomic_DNA"/>
</dbReference>
<evidence type="ECO:0000259" key="2">
    <source>
        <dbReference type="Pfam" id="PF00296"/>
    </source>
</evidence>
<dbReference type="Gene3D" id="3.20.20.30">
    <property type="entry name" value="Luciferase-like domain"/>
    <property type="match status" value="1"/>
</dbReference>
<dbReference type="Proteomes" id="UP000035016">
    <property type="component" value="Chromosome Chromosome"/>
</dbReference>
<dbReference type="GO" id="GO:0016705">
    <property type="term" value="F:oxidoreductase activity, acting on paired donors, with incorporation or reduction of molecular oxygen"/>
    <property type="evidence" value="ECO:0007669"/>
    <property type="project" value="InterPro"/>
</dbReference>
<evidence type="ECO:0000313" key="3">
    <source>
        <dbReference type="EMBL" id="CQR66063.1"/>
    </source>
</evidence>
<feature type="domain" description="Luciferase-like" evidence="2">
    <location>
        <begin position="12"/>
        <end position="291"/>
    </location>
</feature>
<evidence type="ECO:0000313" key="4">
    <source>
        <dbReference type="Proteomes" id="UP000035016"/>
    </source>
</evidence>
<gene>
    <name evidence="3" type="primary">sle_66090</name>
</gene>
<dbReference type="CDD" id="cd01097">
    <property type="entry name" value="Tetrahydromethanopterin_reductase"/>
    <property type="match status" value="1"/>
</dbReference>
<proteinExistence type="predicted"/>
<sequence>MPSISIMYPTMPSRIESVVPYARLAEHSSGRRLWLGQSLCVETHAVFAALTGRGLDIGFGSDVALMPMRHPLTAAVDARSVAALSGRTYIAGIGPGDTEIQRRMLGSVYERPVSATRHYIRMMRTLLDGGTVEETEGPWATEGLRLPPMKNAPVEIGLGVLREPMARLAGEAADWAITWLTPLDYLSGRLMPAMAFAARAAQRPAPRVAALVHCAVARPDRDLARVCLSAVQGHLSAPHYTDMLNRAGVPVDRRDPRTGAELLVRHGVMATGTAQDIAAALGAYHAAGVDEVIISVGGVQVAEGTRAALRDLADILQAAEHSAPRGPAPAA</sequence>
<dbReference type="InterPro" id="IPR050564">
    <property type="entry name" value="F420-G6PD/mer"/>
</dbReference>
<dbReference type="InterPro" id="IPR011251">
    <property type="entry name" value="Luciferase-like_dom"/>
</dbReference>
<evidence type="ECO:0000256" key="1">
    <source>
        <dbReference type="ARBA" id="ARBA00023002"/>
    </source>
</evidence>
<dbReference type="Pfam" id="PF00296">
    <property type="entry name" value="Bac_luciferase"/>
    <property type="match status" value="1"/>
</dbReference>
<reference evidence="3 4" key="1">
    <citation type="submission" date="2015-02" db="EMBL/GenBank/DDBJ databases">
        <authorList>
            <person name="Gomez-Escribano P.J."/>
        </authorList>
    </citation>
    <scope>NUCLEOTIDE SEQUENCE [LARGE SCALE GENOMIC DNA]</scope>
    <source>
        <strain evidence="4">C34 (DSM 42122 / NRRL B-24963)</strain>
    </source>
</reference>
<dbReference type="SUPFAM" id="SSF51679">
    <property type="entry name" value="Bacterial luciferase-like"/>
    <property type="match status" value="1"/>
</dbReference>
<name>A0A0F7W5W9_STRLW</name>
<keyword evidence="1" id="KW-0560">Oxidoreductase</keyword>
<dbReference type="PANTHER" id="PTHR43244">
    <property type="match status" value="1"/>
</dbReference>
<dbReference type="PANTHER" id="PTHR43244:SF1">
    <property type="entry name" value="5,10-METHYLENETETRAHYDROMETHANOPTERIN REDUCTASE"/>
    <property type="match status" value="1"/>
</dbReference>
<organism evidence="3 4">
    <name type="scientific">Streptomyces leeuwenhoekii</name>
    <dbReference type="NCBI Taxonomy" id="1437453"/>
    <lineage>
        <taxon>Bacteria</taxon>
        <taxon>Bacillati</taxon>
        <taxon>Actinomycetota</taxon>
        <taxon>Actinomycetes</taxon>
        <taxon>Kitasatosporales</taxon>
        <taxon>Streptomycetaceae</taxon>
        <taxon>Streptomyces</taxon>
    </lineage>
</organism>
<dbReference type="KEGG" id="sle:sle_66090"/>
<dbReference type="AlphaFoldDB" id="A0A0F7W5W9"/>